<feature type="domain" description="UvrD-like helicase ATP-binding" evidence="12">
    <location>
        <begin position="10"/>
        <end position="294"/>
    </location>
</feature>
<dbReference type="GO" id="GO:0003677">
    <property type="term" value="F:DNA binding"/>
    <property type="evidence" value="ECO:0007669"/>
    <property type="project" value="InterPro"/>
</dbReference>
<evidence type="ECO:0000256" key="2">
    <source>
        <dbReference type="ARBA" id="ARBA00022741"/>
    </source>
</evidence>
<dbReference type="InterPro" id="IPR014017">
    <property type="entry name" value="DNA_helicase_UvrD-like_C"/>
</dbReference>
<dbReference type="EMBL" id="UPXX01000003">
    <property type="protein sequence ID" value="VBB41471.1"/>
    <property type="molecule type" value="Genomic_DNA"/>
</dbReference>
<organism evidence="14">
    <name type="scientific">Uncultured Desulfatiglans sp</name>
    <dbReference type="NCBI Taxonomy" id="1748965"/>
    <lineage>
        <taxon>Bacteria</taxon>
        <taxon>Pseudomonadati</taxon>
        <taxon>Thermodesulfobacteriota</taxon>
        <taxon>Desulfobacteria</taxon>
        <taxon>Desulfatiglandales</taxon>
        <taxon>Desulfatiglandaceae</taxon>
        <taxon>Desulfatiglans</taxon>
        <taxon>environmental samples</taxon>
    </lineage>
</organism>
<evidence type="ECO:0000256" key="11">
    <source>
        <dbReference type="SAM" id="MobiDB-lite"/>
    </source>
</evidence>
<evidence type="ECO:0000256" key="6">
    <source>
        <dbReference type="ARBA" id="ARBA00023235"/>
    </source>
</evidence>
<dbReference type="PROSITE" id="PS51217">
    <property type="entry name" value="UVRD_HELICASE_CTER"/>
    <property type="match status" value="1"/>
</dbReference>
<evidence type="ECO:0000256" key="4">
    <source>
        <dbReference type="ARBA" id="ARBA00022806"/>
    </source>
</evidence>
<evidence type="ECO:0000256" key="3">
    <source>
        <dbReference type="ARBA" id="ARBA00022801"/>
    </source>
</evidence>
<evidence type="ECO:0000256" key="8">
    <source>
        <dbReference type="ARBA" id="ARBA00034808"/>
    </source>
</evidence>
<evidence type="ECO:0000259" key="13">
    <source>
        <dbReference type="PROSITE" id="PS51217"/>
    </source>
</evidence>
<accession>A0A653A0A7</accession>
<dbReference type="InterPro" id="IPR000212">
    <property type="entry name" value="DNA_helicase_UvrD/REP"/>
</dbReference>
<evidence type="ECO:0000256" key="5">
    <source>
        <dbReference type="ARBA" id="ARBA00022840"/>
    </source>
</evidence>
<dbReference type="Pfam" id="PF00580">
    <property type="entry name" value="UvrD-helicase"/>
    <property type="match status" value="1"/>
</dbReference>
<feature type="binding site" evidence="10">
    <location>
        <begin position="31"/>
        <end position="38"/>
    </location>
    <ligand>
        <name>ATP</name>
        <dbReference type="ChEBI" id="CHEBI:30616"/>
    </ligand>
</feature>
<proteinExistence type="inferred from homology"/>
<evidence type="ECO:0000256" key="9">
    <source>
        <dbReference type="ARBA" id="ARBA00048988"/>
    </source>
</evidence>
<dbReference type="EC" id="5.6.2.4" evidence="8"/>
<comment type="similarity">
    <text evidence="1">Belongs to the helicase family. UvrD subfamily.</text>
</comment>
<dbReference type="SUPFAM" id="SSF52540">
    <property type="entry name" value="P-loop containing nucleoside triphosphate hydrolases"/>
    <property type="match status" value="1"/>
</dbReference>
<dbReference type="InterPro" id="IPR013986">
    <property type="entry name" value="DExx_box_DNA_helicase_dom_sf"/>
</dbReference>
<dbReference type="GO" id="GO:0000725">
    <property type="term" value="P:recombinational repair"/>
    <property type="evidence" value="ECO:0007669"/>
    <property type="project" value="TreeGrafter"/>
</dbReference>
<dbReference type="PANTHER" id="PTHR11070:SF3">
    <property type="entry name" value="DNA 3'-5' HELICASE"/>
    <property type="match status" value="1"/>
</dbReference>
<dbReference type="Gene3D" id="3.40.50.300">
    <property type="entry name" value="P-loop containing nucleotide triphosphate hydrolases"/>
    <property type="match status" value="2"/>
</dbReference>
<dbReference type="GO" id="GO:0005524">
    <property type="term" value="F:ATP binding"/>
    <property type="evidence" value="ECO:0007669"/>
    <property type="project" value="UniProtKB-UniRule"/>
</dbReference>
<sequence length="719" mass="81997">MTTHPIDYPRFLNPSQLEAVMTLQGPVLVVAGAGSGKTRTLVYRVARLVETGVAPESILLLTFTRKAAMEMLERAAGLADPRCRFVSGGTFHALAYRVLRQHGERLGFPPGFTILDRSDMEEVLRSLIPDLNLPKGTNRFPKRATLANILSKAANLEQSVDTFMEEEYGQFLEFVPEIRRLTDLYGRYKREHALMDYDDLLIHLRRLLAEDVETRQLLGRQYSHIMVDEYQDTNAIQADTVSWLAHEHRNVMVVGDDSQSIYSFRGADYRNMFAFPKRFPGARIIKLEENYRSTQPILNLTNAVMAQAGEHYTKCLFTRREGGEKPAVIDTRTEPEQALTVCRLIRQEMDAGRSPEEIAVLFRAAYHSFELEAELRRQRLPYIKYGGFKFLESAHIKDFLAHLRVLVNPEEAVSWSRILCMVKNIGQGKSRSIFEWIKANRITPGKLSEWPGMGKREQGLRPLCDLMQQLSGKTPSPRKAVETTLDYYTPVLKERYDDYPRRLKELQQLIPMAERYQSLRSFLADLVLDPPNSSLDAEPAQDRSFLTLSTVHSAKGLEWPVVIVIWVMEGRFPSARAYRNPMELEEERRLMYVAATRAMDRLFFCYPGQEYQQTWDTMGGGPTYQSGLSSFIGALPQGVVAFESARTSRRFDPFSKPRGKAAEPEAASPHPFQSGDRVRHPAFGPGVVSRFFDDDKVEVFFSQAGRKLLHLGYTTLEKI</sequence>
<evidence type="ECO:0000256" key="1">
    <source>
        <dbReference type="ARBA" id="ARBA00009922"/>
    </source>
</evidence>
<evidence type="ECO:0000256" key="10">
    <source>
        <dbReference type="PROSITE-ProRule" id="PRU00560"/>
    </source>
</evidence>
<dbReference type="Pfam" id="PF13361">
    <property type="entry name" value="UvrD_C"/>
    <property type="match status" value="1"/>
</dbReference>
<dbReference type="GO" id="GO:0005829">
    <property type="term" value="C:cytosol"/>
    <property type="evidence" value="ECO:0007669"/>
    <property type="project" value="TreeGrafter"/>
</dbReference>
<evidence type="ECO:0000313" key="14">
    <source>
        <dbReference type="EMBL" id="VBB41471.1"/>
    </source>
</evidence>
<feature type="region of interest" description="Disordered" evidence="11">
    <location>
        <begin position="650"/>
        <end position="679"/>
    </location>
</feature>
<keyword evidence="2 10" id="KW-0547">Nucleotide-binding</keyword>
<dbReference type="PROSITE" id="PS51198">
    <property type="entry name" value="UVRD_HELICASE_ATP_BIND"/>
    <property type="match status" value="1"/>
</dbReference>
<dbReference type="InterPro" id="IPR027417">
    <property type="entry name" value="P-loop_NTPase"/>
</dbReference>
<dbReference type="CDD" id="cd17932">
    <property type="entry name" value="DEXQc_UvrD"/>
    <property type="match status" value="1"/>
</dbReference>
<keyword evidence="6" id="KW-0413">Isomerase</keyword>
<reference evidence="14" key="1">
    <citation type="submission" date="2018-07" db="EMBL/GenBank/DDBJ databases">
        <authorList>
            <consortium name="Genoscope - CEA"/>
            <person name="William W."/>
        </authorList>
    </citation>
    <scope>NUCLEOTIDE SEQUENCE</scope>
    <source>
        <strain evidence="14">IK1</strain>
    </source>
</reference>
<gene>
    <name evidence="14" type="ORF">TRIP_B110036</name>
</gene>
<evidence type="ECO:0000256" key="7">
    <source>
        <dbReference type="ARBA" id="ARBA00034617"/>
    </source>
</evidence>
<keyword evidence="4 10" id="KW-0347">Helicase</keyword>
<dbReference type="PANTHER" id="PTHR11070">
    <property type="entry name" value="UVRD / RECB / PCRA DNA HELICASE FAMILY MEMBER"/>
    <property type="match status" value="1"/>
</dbReference>
<keyword evidence="3 10" id="KW-0378">Hydrolase</keyword>
<feature type="domain" description="UvrD-like helicase C-terminal" evidence="13">
    <location>
        <begin position="295"/>
        <end position="556"/>
    </location>
</feature>
<name>A0A653A0A7_UNCDX</name>
<dbReference type="Gene3D" id="1.10.486.10">
    <property type="entry name" value="PCRA, domain 4"/>
    <property type="match status" value="1"/>
</dbReference>
<dbReference type="CDD" id="cd18807">
    <property type="entry name" value="SF1_C_UvrD"/>
    <property type="match status" value="1"/>
</dbReference>
<feature type="compositionally biased region" description="Basic and acidic residues" evidence="11">
    <location>
        <begin position="650"/>
        <end position="663"/>
    </location>
</feature>
<protein>
    <recommendedName>
        <fullName evidence="8">DNA 3'-5' helicase</fullName>
        <ecNumber evidence="8">5.6.2.4</ecNumber>
    </recommendedName>
</protein>
<dbReference type="GO" id="GO:0043138">
    <property type="term" value="F:3'-5' DNA helicase activity"/>
    <property type="evidence" value="ECO:0007669"/>
    <property type="project" value="UniProtKB-EC"/>
</dbReference>
<dbReference type="AlphaFoldDB" id="A0A653A0A7"/>
<dbReference type="Gene3D" id="1.10.10.160">
    <property type="match status" value="1"/>
</dbReference>
<keyword evidence="5 10" id="KW-0067">ATP-binding</keyword>
<comment type="catalytic activity">
    <reaction evidence="9">
        <text>ATP + H2O = ADP + phosphate + H(+)</text>
        <dbReference type="Rhea" id="RHEA:13065"/>
        <dbReference type="ChEBI" id="CHEBI:15377"/>
        <dbReference type="ChEBI" id="CHEBI:15378"/>
        <dbReference type="ChEBI" id="CHEBI:30616"/>
        <dbReference type="ChEBI" id="CHEBI:43474"/>
        <dbReference type="ChEBI" id="CHEBI:456216"/>
        <dbReference type="EC" id="5.6.2.4"/>
    </reaction>
</comment>
<evidence type="ECO:0000259" key="12">
    <source>
        <dbReference type="PROSITE" id="PS51198"/>
    </source>
</evidence>
<comment type="catalytic activity">
    <reaction evidence="7">
        <text>Couples ATP hydrolysis with the unwinding of duplex DNA by translocating in the 3'-5' direction.</text>
        <dbReference type="EC" id="5.6.2.4"/>
    </reaction>
</comment>
<dbReference type="GO" id="GO:0016887">
    <property type="term" value="F:ATP hydrolysis activity"/>
    <property type="evidence" value="ECO:0007669"/>
    <property type="project" value="RHEA"/>
</dbReference>
<dbReference type="InterPro" id="IPR014016">
    <property type="entry name" value="UvrD-like_ATP-bd"/>
</dbReference>